<organism evidence="1 2">
    <name type="scientific">[Propionibacterium] namnetense SK182B-JCVI</name>
    <dbReference type="NCBI Taxonomy" id="1051006"/>
    <lineage>
        <taxon>Bacteria</taxon>
        <taxon>Bacillati</taxon>
        <taxon>Actinomycetota</taxon>
        <taxon>Actinomycetes</taxon>
        <taxon>Propionibacteriales</taxon>
        <taxon>Propionibacteriaceae</taxon>
        <taxon>Cutibacterium</taxon>
    </lineage>
</organism>
<comment type="caution">
    <text evidence="1">The sequence shown here is derived from an EMBL/GenBank/DDBJ whole genome shotgun (WGS) entry which is preliminary data.</text>
</comment>
<sequence length="42" mass="4720">MYRHAKARTNIRTNRTCFNRVSPCTAGVKLSSATTQRGRVIP</sequence>
<reference evidence="1 2" key="1">
    <citation type="submission" date="2011-07" db="EMBL/GenBank/DDBJ databases">
        <title>Genome Sequence of Propionibacterium acnes SK182B-JCVI.</title>
        <authorList>
            <person name="Durkin A.S."/>
            <person name="Madupu R."/>
            <person name="Hostetler J."/>
            <person name="Radune D."/>
            <person name="Torralba M."/>
            <person name="Methe B."/>
            <person name="Sutton G."/>
            <person name="Strausberg R.L."/>
            <person name="Nelson K.E."/>
        </authorList>
    </citation>
    <scope>NUCLEOTIDE SEQUENCE [LARGE SCALE GENOMIC DNA]</scope>
    <source>
        <strain evidence="1 2">SK182B-JCVI</strain>
    </source>
</reference>
<protein>
    <submittedName>
        <fullName evidence="1">Uncharacterized protein</fullName>
    </submittedName>
</protein>
<dbReference type="EMBL" id="AFUN01000038">
    <property type="protein sequence ID" value="EGR95384.1"/>
    <property type="molecule type" value="Genomic_DNA"/>
</dbReference>
<evidence type="ECO:0000313" key="2">
    <source>
        <dbReference type="Proteomes" id="UP000007832"/>
    </source>
</evidence>
<dbReference type="AlphaFoldDB" id="F9NX24"/>
<dbReference type="Proteomes" id="UP000007832">
    <property type="component" value="Unassembled WGS sequence"/>
</dbReference>
<name>F9NX24_9ACTN</name>
<evidence type="ECO:0000313" key="1">
    <source>
        <dbReference type="EMBL" id="EGR95384.1"/>
    </source>
</evidence>
<proteinExistence type="predicted"/>
<accession>F9NX24</accession>
<gene>
    <name evidence="1" type="ORF">HMPREF1162_2001</name>
</gene>
<dbReference type="PATRIC" id="fig|1051006.4.peg.1736"/>